<evidence type="ECO:0000256" key="7">
    <source>
        <dbReference type="ARBA" id="ARBA00022741"/>
    </source>
</evidence>
<evidence type="ECO:0000259" key="12">
    <source>
        <dbReference type="Pfam" id="PF01467"/>
    </source>
</evidence>
<dbReference type="SUPFAM" id="SSF52374">
    <property type="entry name" value="Nucleotidylyl transferase"/>
    <property type="match status" value="1"/>
</dbReference>
<comment type="similarity">
    <text evidence="3 11">Belongs to the NadD family.</text>
</comment>
<dbReference type="Pfam" id="PF01467">
    <property type="entry name" value="CTP_transf_like"/>
    <property type="match status" value="1"/>
</dbReference>
<accession>A0A6M4A3F9</accession>
<dbReference type="InterPro" id="IPR004821">
    <property type="entry name" value="Cyt_trans-like"/>
</dbReference>
<evidence type="ECO:0000256" key="9">
    <source>
        <dbReference type="ARBA" id="ARBA00023027"/>
    </source>
</evidence>
<dbReference type="InterPro" id="IPR014729">
    <property type="entry name" value="Rossmann-like_a/b/a_fold"/>
</dbReference>
<dbReference type="GO" id="GO:0009435">
    <property type="term" value="P:NAD+ biosynthetic process"/>
    <property type="evidence" value="ECO:0007669"/>
    <property type="project" value="UniProtKB-UniRule"/>
</dbReference>
<protein>
    <recommendedName>
        <fullName evidence="11">Probable nicotinate-nucleotide adenylyltransferase</fullName>
        <ecNumber evidence="11">2.7.7.18</ecNumber>
    </recommendedName>
    <alternativeName>
        <fullName evidence="11">Deamido-NAD(+) diphosphorylase</fullName>
    </alternativeName>
    <alternativeName>
        <fullName evidence="11">Deamido-NAD(+) pyrophosphorylase</fullName>
    </alternativeName>
    <alternativeName>
        <fullName evidence="11">Nicotinate mononucleotide adenylyltransferase</fullName>
        <shortName evidence="11">NaMN adenylyltransferase</shortName>
    </alternativeName>
</protein>
<dbReference type="NCBIfam" id="TIGR00482">
    <property type="entry name" value="nicotinate (nicotinamide) nucleotide adenylyltransferase"/>
    <property type="match status" value="1"/>
</dbReference>
<proteinExistence type="inferred from homology"/>
<dbReference type="OrthoDB" id="5295945at2"/>
<dbReference type="UniPathway" id="UPA00253">
    <property type="reaction ID" value="UER00332"/>
</dbReference>
<comment type="function">
    <text evidence="1 11">Catalyzes the reversible adenylation of nicotinate mononucleotide (NaMN) to nicotinic acid adenine dinucleotide (NaAD).</text>
</comment>
<evidence type="ECO:0000256" key="6">
    <source>
        <dbReference type="ARBA" id="ARBA00022695"/>
    </source>
</evidence>
<evidence type="ECO:0000256" key="3">
    <source>
        <dbReference type="ARBA" id="ARBA00009014"/>
    </source>
</evidence>
<comment type="pathway">
    <text evidence="2 11">Cofactor biosynthesis; NAD(+) biosynthesis; deamido-NAD(+) from nicotinate D-ribonucleotide: step 1/1.</text>
</comment>
<evidence type="ECO:0000256" key="4">
    <source>
        <dbReference type="ARBA" id="ARBA00022642"/>
    </source>
</evidence>
<dbReference type="EC" id="2.7.7.18" evidence="11"/>
<keyword evidence="8 11" id="KW-0067">ATP-binding</keyword>
<evidence type="ECO:0000256" key="5">
    <source>
        <dbReference type="ARBA" id="ARBA00022679"/>
    </source>
</evidence>
<dbReference type="KEGG" id="upi:EJG51_007450"/>
<comment type="catalytic activity">
    <reaction evidence="10 11">
        <text>nicotinate beta-D-ribonucleotide + ATP + H(+) = deamido-NAD(+) + diphosphate</text>
        <dbReference type="Rhea" id="RHEA:22860"/>
        <dbReference type="ChEBI" id="CHEBI:15378"/>
        <dbReference type="ChEBI" id="CHEBI:30616"/>
        <dbReference type="ChEBI" id="CHEBI:33019"/>
        <dbReference type="ChEBI" id="CHEBI:57502"/>
        <dbReference type="ChEBI" id="CHEBI:58437"/>
        <dbReference type="EC" id="2.7.7.18"/>
    </reaction>
</comment>
<evidence type="ECO:0000256" key="1">
    <source>
        <dbReference type="ARBA" id="ARBA00002324"/>
    </source>
</evidence>
<dbReference type="InterPro" id="IPR005248">
    <property type="entry name" value="NadD/NMNAT"/>
</dbReference>
<evidence type="ECO:0000313" key="13">
    <source>
        <dbReference type="EMBL" id="QJQ05714.1"/>
    </source>
</evidence>
<dbReference type="PANTHER" id="PTHR39321:SF3">
    <property type="entry name" value="PHOSPHOPANTETHEINE ADENYLYLTRANSFERASE"/>
    <property type="match status" value="1"/>
</dbReference>
<dbReference type="Gene3D" id="3.40.50.620">
    <property type="entry name" value="HUPs"/>
    <property type="match status" value="1"/>
</dbReference>
<evidence type="ECO:0000256" key="10">
    <source>
        <dbReference type="ARBA" id="ARBA00048721"/>
    </source>
</evidence>
<dbReference type="GO" id="GO:0005524">
    <property type="term" value="F:ATP binding"/>
    <property type="evidence" value="ECO:0007669"/>
    <property type="project" value="UniProtKB-KW"/>
</dbReference>
<dbReference type="GO" id="GO:0004515">
    <property type="term" value="F:nicotinate-nucleotide adenylyltransferase activity"/>
    <property type="evidence" value="ECO:0007669"/>
    <property type="project" value="UniProtKB-UniRule"/>
</dbReference>
<keyword evidence="6 11" id="KW-0548">Nucleotidyltransferase</keyword>
<name>A0A6M4A3F9_9BURK</name>
<dbReference type="Proteomes" id="UP000274350">
    <property type="component" value="Chromosome"/>
</dbReference>
<keyword evidence="7 11" id="KW-0547">Nucleotide-binding</keyword>
<gene>
    <name evidence="11" type="primary">nadD</name>
    <name evidence="13" type="ORF">EJG51_007450</name>
</gene>
<dbReference type="HAMAP" id="MF_00244">
    <property type="entry name" value="NaMN_adenylyltr"/>
    <property type="match status" value="1"/>
</dbReference>
<evidence type="ECO:0000256" key="2">
    <source>
        <dbReference type="ARBA" id="ARBA00005019"/>
    </source>
</evidence>
<dbReference type="NCBIfam" id="NF005410">
    <property type="entry name" value="PRK06973.1"/>
    <property type="match status" value="1"/>
</dbReference>
<evidence type="ECO:0000256" key="11">
    <source>
        <dbReference type="HAMAP-Rule" id="MF_00244"/>
    </source>
</evidence>
<keyword evidence="9 11" id="KW-0520">NAD</keyword>
<evidence type="ECO:0000313" key="14">
    <source>
        <dbReference type="Proteomes" id="UP000274350"/>
    </source>
</evidence>
<sequence length="229" mass="25892">MGINPARCVLVLGGSFDPVHSGHIALAQHYVRLLQPQELRLVPAGQPWQKNRLIADAAQRVQMLKLAFESGFNLPVSIDRQEIERAERHEASFTIETLGNLRKELGDDTSIVFLIGADQLQNLSSWRQWRQLFDVAHICAASRPGFSLDQGGLNQEVAQEWNQRAGSLQEIRNLPSGKSYLSQDLSWDVSATSIRHELKQTLQTPQTQQTTSLIPPKVLDYIQQHHLYR</sequence>
<feature type="domain" description="Cytidyltransferase-like" evidence="12">
    <location>
        <begin position="11"/>
        <end position="195"/>
    </location>
</feature>
<keyword evidence="5 11" id="KW-0808">Transferase</keyword>
<dbReference type="PANTHER" id="PTHR39321">
    <property type="entry name" value="NICOTINATE-NUCLEOTIDE ADENYLYLTRANSFERASE-RELATED"/>
    <property type="match status" value="1"/>
</dbReference>
<evidence type="ECO:0000256" key="8">
    <source>
        <dbReference type="ARBA" id="ARBA00022840"/>
    </source>
</evidence>
<reference evidence="13 14" key="1">
    <citation type="journal article" date="2019" name="Int. J. Syst. Evol. Microbiol.">
        <title>Undibacterium piscinae sp. nov., isolated from Korean shiner intestine.</title>
        <authorList>
            <person name="Lee S.Y."/>
            <person name="Kang W."/>
            <person name="Kim P.S."/>
            <person name="Kim H.S."/>
            <person name="Sung H."/>
            <person name="Shin N.R."/>
            <person name="Whon T.W."/>
            <person name="Yun J.H."/>
            <person name="Lee J.Y."/>
            <person name="Lee J.Y."/>
            <person name="Jung M.J."/>
            <person name="Jeong Y.S."/>
            <person name="Tak E.J."/>
            <person name="Han J.E."/>
            <person name="Hyun D.W."/>
            <person name="Kang M.S."/>
            <person name="Lee K.E."/>
            <person name="Lee B.H."/>
            <person name="Bae J.W."/>
        </authorList>
    </citation>
    <scope>NUCLEOTIDE SEQUENCE [LARGE SCALE GENOMIC DNA]</scope>
    <source>
        <strain evidence="13 14">S11R28</strain>
    </source>
</reference>
<keyword evidence="4 11" id="KW-0662">Pyridine nucleotide biosynthesis</keyword>
<dbReference type="AlphaFoldDB" id="A0A6M4A3F9"/>
<dbReference type="EMBL" id="CP051152">
    <property type="protein sequence ID" value="QJQ05714.1"/>
    <property type="molecule type" value="Genomic_DNA"/>
</dbReference>
<organism evidence="13 14">
    <name type="scientific">Undibacterium piscinae</name>
    <dbReference type="NCBI Taxonomy" id="2495591"/>
    <lineage>
        <taxon>Bacteria</taxon>
        <taxon>Pseudomonadati</taxon>
        <taxon>Pseudomonadota</taxon>
        <taxon>Betaproteobacteria</taxon>
        <taxon>Burkholderiales</taxon>
        <taxon>Oxalobacteraceae</taxon>
        <taxon>Undibacterium</taxon>
    </lineage>
</organism>
<keyword evidence="14" id="KW-1185">Reference proteome</keyword>
<dbReference type="CDD" id="cd02165">
    <property type="entry name" value="NMNAT"/>
    <property type="match status" value="1"/>
</dbReference>